<dbReference type="EMBL" id="MU394284">
    <property type="protein sequence ID" value="KAI6092048.1"/>
    <property type="molecule type" value="Genomic_DNA"/>
</dbReference>
<sequence length="561" mass="62678">MSSYLNPFGPFPSRKTPRNTIDKRAVVKDDIPSPLTDLTYAGIPKLTFDEYSTPFTSETLQTITDLDPEILATAFSQGFDAQAIEDYITRFRKQDVKDVWDKIVKNRRVFTYALDTGNVDVIELCLRHGANPNSTDFGDISRIAFVSMRALKVGHATPEVTRLLLSYGPSPNSLPREMWENFLEQPNSDEARYGVLLSLAARGLDLTTRYYLWQAAHIQQRLQRMIQIAEAHKMTALLRLPYQIVGQELASRLVVNTVFAHIAEDMAKPLVLAFADCAGLMNQTSLFGMSAGYYDNHNGAPLNNFLVKHQGKRCIVFLDEFEKTGRDVHNALLKVMDDGGYRDRRGNRDSSMLDCKKVIWILATNSGDAIISRFFDDHLARCKPEDVGKVPIELLQTALKTQFTALFSAAVTGRINAIAPFFPFSPGEQAVVAHKFLRDMQAGARQAVSVDDKKLIGHADIAVVDDGRVCAALGKKSYQRDLGARSIREGVRDLRCGFVLEYANTDDLVTDAMNEGARQKFFAQVSRRRDGSEEVVLVRAAVKKRKRARDDNGAVDLTQEG</sequence>
<keyword evidence="2" id="KW-1185">Reference proteome</keyword>
<protein>
    <submittedName>
        <fullName evidence="1">P-loop containing nucleoside triphosphate hydrolase protein</fullName>
    </submittedName>
</protein>
<reference evidence="1 2" key="1">
    <citation type="journal article" date="2022" name="New Phytol.">
        <title>Ecological generalism drives hyperdiversity of secondary metabolite gene clusters in xylarialean endophytes.</title>
        <authorList>
            <person name="Franco M.E.E."/>
            <person name="Wisecaver J.H."/>
            <person name="Arnold A.E."/>
            <person name="Ju Y.M."/>
            <person name="Slot J.C."/>
            <person name="Ahrendt S."/>
            <person name="Moore L.P."/>
            <person name="Eastman K.E."/>
            <person name="Scott K."/>
            <person name="Konkel Z."/>
            <person name="Mondo S.J."/>
            <person name="Kuo A."/>
            <person name="Hayes R.D."/>
            <person name="Haridas S."/>
            <person name="Andreopoulos B."/>
            <person name="Riley R."/>
            <person name="LaButti K."/>
            <person name="Pangilinan J."/>
            <person name="Lipzen A."/>
            <person name="Amirebrahimi M."/>
            <person name="Yan J."/>
            <person name="Adam C."/>
            <person name="Keymanesh K."/>
            <person name="Ng V."/>
            <person name="Louie K."/>
            <person name="Northen T."/>
            <person name="Drula E."/>
            <person name="Henrissat B."/>
            <person name="Hsieh H.M."/>
            <person name="Youens-Clark K."/>
            <person name="Lutzoni F."/>
            <person name="Miadlikowska J."/>
            <person name="Eastwood D.C."/>
            <person name="Hamelin R.C."/>
            <person name="Grigoriev I.V."/>
            <person name="U'Ren J.M."/>
        </authorList>
    </citation>
    <scope>NUCLEOTIDE SEQUENCE [LARGE SCALE GENOMIC DNA]</scope>
    <source>
        <strain evidence="1 2">ER1909</strain>
    </source>
</reference>
<name>A0ACC0DHH8_9PEZI</name>
<dbReference type="Proteomes" id="UP001497680">
    <property type="component" value="Unassembled WGS sequence"/>
</dbReference>
<comment type="caution">
    <text evidence="1">The sequence shown here is derived from an EMBL/GenBank/DDBJ whole genome shotgun (WGS) entry which is preliminary data.</text>
</comment>
<evidence type="ECO:0000313" key="1">
    <source>
        <dbReference type="EMBL" id="KAI6092048.1"/>
    </source>
</evidence>
<gene>
    <name evidence="1" type="ORF">F4821DRAFT_279469</name>
</gene>
<evidence type="ECO:0000313" key="2">
    <source>
        <dbReference type="Proteomes" id="UP001497680"/>
    </source>
</evidence>
<proteinExistence type="predicted"/>
<organism evidence="1 2">
    <name type="scientific">Hypoxylon rubiginosum</name>
    <dbReference type="NCBI Taxonomy" id="110542"/>
    <lineage>
        <taxon>Eukaryota</taxon>
        <taxon>Fungi</taxon>
        <taxon>Dikarya</taxon>
        <taxon>Ascomycota</taxon>
        <taxon>Pezizomycotina</taxon>
        <taxon>Sordariomycetes</taxon>
        <taxon>Xylariomycetidae</taxon>
        <taxon>Xylariales</taxon>
        <taxon>Hypoxylaceae</taxon>
        <taxon>Hypoxylon</taxon>
    </lineage>
</organism>
<accession>A0ACC0DHH8</accession>
<keyword evidence="1" id="KW-0378">Hydrolase</keyword>